<dbReference type="InterPro" id="IPR050300">
    <property type="entry name" value="GDXG_lipolytic_enzyme"/>
</dbReference>
<dbReference type="OrthoDB" id="9771666at2"/>
<dbReference type="PANTHER" id="PTHR48081">
    <property type="entry name" value="AB HYDROLASE SUPERFAMILY PROTEIN C4A8.06C"/>
    <property type="match status" value="1"/>
</dbReference>
<keyword evidence="2" id="KW-0732">Signal</keyword>
<dbReference type="eggNOG" id="COG0657">
    <property type="taxonomic scope" value="Bacteria"/>
</dbReference>
<comment type="caution">
    <text evidence="4">The sequence shown here is derived from an EMBL/GenBank/DDBJ whole genome shotgun (WGS) entry which is preliminary data.</text>
</comment>
<evidence type="ECO:0000256" key="2">
    <source>
        <dbReference type="SAM" id="SignalP"/>
    </source>
</evidence>
<reference evidence="4 5" key="1">
    <citation type="journal article" date="2013" name="Genome Announc.">
        <title>Genome Sequence of the Polycyclic Aromatic Hydrocarbon-Degrading Bacterium Strain Marinobacter nanhaiticus D15-8WT.</title>
        <authorList>
            <person name="Cui Z."/>
            <person name="Gao W."/>
            <person name="Li Q."/>
            <person name="Xu G."/>
            <person name="Zheng L."/>
        </authorList>
    </citation>
    <scope>NUCLEOTIDE SEQUENCE [LARGE SCALE GENOMIC DNA]</scope>
    <source>
        <strain evidence="4 5">D15-8W</strain>
    </source>
</reference>
<keyword evidence="1 4" id="KW-0378">Hydrolase</keyword>
<evidence type="ECO:0000259" key="3">
    <source>
        <dbReference type="Pfam" id="PF20434"/>
    </source>
</evidence>
<feature type="domain" description="BD-FAE-like" evidence="3">
    <location>
        <begin position="64"/>
        <end position="259"/>
    </location>
</feature>
<dbReference type="HOGENOM" id="CLU_012494_4_0_6"/>
<keyword evidence="5" id="KW-1185">Reference proteome</keyword>
<evidence type="ECO:0000256" key="1">
    <source>
        <dbReference type="ARBA" id="ARBA00022801"/>
    </source>
</evidence>
<dbReference type="RefSeq" id="WP_051079752.1">
    <property type="nucleotide sequence ID" value="NZ_AP028878.1"/>
</dbReference>
<gene>
    <name evidence="4" type="ORF">J057_07251</name>
</gene>
<dbReference type="Gene3D" id="3.40.50.1820">
    <property type="entry name" value="alpha/beta hydrolase"/>
    <property type="match status" value="1"/>
</dbReference>
<feature type="chain" id="PRO_5016781439" evidence="2">
    <location>
        <begin position="26"/>
        <end position="315"/>
    </location>
</feature>
<accession>N6WVS1</accession>
<organism evidence="4 5">
    <name type="scientific">Marinobacter nanhaiticus D15-8W</name>
    <dbReference type="NCBI Taxonomy" id="626887"/>
    <lineage>
        <taxon>Bacteria</taxon>
        <taxon>Pseudomonadati</taxon>
        <taxon>Pseudomonadota</taxon>
        <taxon>Gammaproteobacteria</taxon>
        <taxon>Pseudomonadales</taxon>
        <taxon>Marinobacteraceae</taxon>
        <taxon>Marinobacter</taxon>
    </lineage>
</organism>
<dbReference type="GO" id="GO:0016787">
    <property type="term" value="F:hydrolase activity"/>
    <property type="evidence" value="ECO:0007669"/>
    <property type="project" value="UniProtKB-KW"/>
</dbReference>
<name>N6WVS1_9GAMM</name>
<dbReference type="STRING" id="626887.J057_07251"/>
<evidence type="ECO:0000313" key="4">
    <source>
        <dbReference type="EMBL" id="ENO15127.2"/>
    </source>
</evidence>
<feature type="signal peptide" evidence="2">
    <location>
        <begin position="1"/>
        <end position="25"/>
    </location>
</feature>
<dbReference type="InterPro" id="IPR049492">
    <property type="entry name" value="BD-FAE-like_dom"/>
</dbReference>
<dbReference type="PATRIC" id="fig|626887.3.peg.1437"/>
<dbReference type="Proteomes" id="UP000013165">
    <property type="component" value="Unassembled WGS sequence"/>
</dbReference>
<evidence type="ECO:0000313" key="5">
    <source>
        <dbReference type="Proteomes" id="UP000013165"/>
    </source>
</evidence>
<proteinExistence type="predicted"/>
<protein>
    <submittedName>
        <fullName evidence="4">Alpha/beta hydrolase</fullName>
    </submittedName>
</protein>
<dbReference type="InterPro" id="IPR029058">
    <property type="entry name" value="AB_hydrolase_fold"/>
</dbReference>
<dbReference type="AlphaFoldDB" id="N6WVS1"/>
<dbReference type="EMBL" id="APLQ01000011">
    <property type="protein sequence ID" value="ENO15127.2"/>
    <property type="molecule type" value="Genomic_DNA"/>
</dbReference>
<sequence>MPAAPTSITGTRTCLVLLVSLLMCACTRHINAPQRIVDTPDTEWTLQENRVYTPADWPEPLHADIYLPQGPGPHPAVLTVHGGGWERRSPEDMEWIAEELASNGFAVMNVEYRFAPQYRFPAQLHDLQQAMHWLNDNAERLDIDADRLAGFGYSSGAHLVSLLALVASEGGELDEPYGGPETRLDAVVSGGTPSDLRKFDSGELVVQFLGDTKQAMPDRYAAASPVTHVTPQAPPFFLFHGGWDSLVPLDHATDFQATLAADGVATEMMILRWRGHILTFLTSHQAVDAAIQFLYRQLELTEDLKISVVEGEGDD</sequence>
<dbReference type="SUPFAM" id="SSF53474">
    <property type="entry name" value="alpha/beta-Hydrolases"/>
    <property type="match status" value="1"/>
</dbReference>
<dbReference type="Pfam" id="PF20434">
    <property type="entry name" value="BD-FAE"/>
    <property type="match status" value="1"/>
</dbReference>